<evidence type="ECO:0000256" key="7">
    <source>
        <dbReference type="ARBA" id="ARBA00023027"/>
    </source>
</evidence>
<dbReference type="Pfam" id="PF05173">
    <property type="entry name" value="DapB_C"/>
    <property type="match status" value="1"/>
</dbReference>
<sequence length="261" mass="27493">MAAIRVVIHGATGKMGVETVAAVCRESDMELVGAVCRTDRGGVLSTPSGDVPLSTDLSQILDDTRPDAMVDFTNSGVCMEASHIAAARKVNLVLGSSGLNADHHAQLDALANDNGVGIIVAPNFALGAIVLKKLAEQAAPFFDYVDIVESHHEMKIDAPSGFSLALANSLAEQKQFSRNVTEKENLPETRGGNVNGVTVHSVRLPGRSAHHEVVFGAAGQTVTLRHDTLGRDCYMPGVVRCIREANARPGLVVGLEKVLGL</sequence>
<dbReference type="GO" id="GO:0019877">
    <property type="term" value="P:diaminopimelate biosynthetic process"/>
    <property type="evidence" value="ECO:0007669"/>
    <property type="project" value="UniProtKB-KW"/>
</dbReference>
<keyword evidence="6" id="KW-0560">Oxidoreductase</keyword>
<evidence type="ECO:0000256" key="3">
    <source>
        <dbReference type="ARBA" id="ARBA00022605"/>
    </source>
</evidence>
<dbReference type="NCBIfam" id="TIGR00036">
    <property type="entry name" value="dapB"/>
    <property type="match status" value="1"/>
</dbReference>
<evidence type="ECO:0000256" key="11">
    <source>
        <dbReference type="ARBA" id="ARBA00049080"/>
    </source>
</evidence>
<protein>
    <recommendedName>
        <fullName evidence="10">4-hydroxy-tetrahydrodipicolinate reductase</fullName>
        <ecNumber evidence="10">1.17.1.8</ecNumber>
    </recommendedName>
</protein>
<evidence type="ECO:0000256" key="9">
    <source>
        <dbReference type="ARBA" id="ARBA00037922"/>
    </source>
</evidence>
<keyword evidence="16" id="KW-1185">Reference proteome</keyword>
<dbReference type="PANTHER" id="PTHR20836:SF0">
    <property type="entry name" value="4-HYDROXY-TETRAHYDRODIPICOLINATE REDUCTASE 1, CHLOROPLASTIC-RELATED"/>
    <property type="match status" value="1"/>
</dbReference>
<dbReference type="AlphaFoldDB" id="A0AA35TM70"/>
<comment type="catalytic activity">
    <reaction evidence="11">
        <text>(S)-2,3,4,5-tetrahydrodipicolinate + NADP(+) + H2O = (2S,4S)-4-hydroxy-2,3,4,5-tetrahydrodipicolinate + NADPH + H(+)</text>
        <dbReference type="Rhea" id="RHEA:35331"/>
        <dbReference type="ChEBI" id="CHEBI:15377"/>
        <dbReference type="ChEBI" id="CHEBI:15378"/>
        <dbReference type="ChEBI" id="CHEBI:16845"/>
        <dbReference type="ChEBI" id="CHEBI:57783"/>
        <dbReference type="ChEBI" id="CHEBI:58349"/>
        <dbReference type="ChEBI" id="CHEBI:67139"/>
        <dbReference type="EC" id="1.17.1.8"/>
    </reaction>
</comment>
<keyword evidence="4" id="KW-0521">NADP</keyword>
<keyword evidence="5" id="KW-0220">Diaminopimelate biosynthesis</keyword>
<dbReference type="Gene3D" id="3.30.360.10">
    <property type="entry name" value="Dihydrodipicolinate Reductase, domain 2"/>
    <property type="match status" value="1"/>
</dbReference>
<comment type="pathway">
    <text evidence="9">Amino-acid biosynthesis; L-lysine biosynthesis via DAP pathway; (S)-tetrahydrodipicolinate from L-aspartate: step 4/4.</text>
</comment>
<name>A0AA35TM70_GEOBA</name>
<dbReference type="EC" id="1.17.1.8" evidence="10"/>
<evidence type="ECO:0000313" key="15">
    <source>
        <dbReference type="EMBL" id="CAI8049476.1"/>
    </source>
</evidence>
<keyword evidence="3" id="KW-0028">Amino-acid biosynthesis</keyword>
<feature type="domain" description="Dihydrodipicolinate reductase N-terminal" evidence="13">
    <location>
        <begin position="4"/>
        <end position="124"/>
    </location>
</feature>
<comment type="similarity">
    <text evidence="1">Belongs to the DapB family.</text>
</comment>
<keyword evidence="8" id="KW-0457">Lysine biosynthesis</keyword>
<accession>A0AA35TM70</accession>
<evidence type="ECO:0000256" key="5">
    <source>
        <dbReference type="ARBA" id="ARBA00022915"/>
    </source>
</evidence>
<dbReference type="CDD" id="cd02274">
    <property type="entry name" value="DHDPR_N"/>
    <property type="match status" value="1"/>
</dbReference>
<dbReference type="PIRSF" id="PIRSF000161">
    <property type="entry name" value="DHPR"/>
    <property type="match status" value="1"/>
</dbReference>
<comment type="catalytic activity">
    <reaction evidence="12">
        <text>(S)-2,3,4,5-tetrahydrodipicolinate + NAD(+) + H2O = (2S,4S)-4-hydroxy-2,3,4,5-tetrahydrodipicolinate + NADH + H(+)</text>
        <dbReference type="Rhea" id="RHEA:35323"/>
        <dbReference type="ChEBI" id="CHEBI:15377"/>
        <dbReference type="ChEBI" id="CHEBI:15378"/>
        <dbReference type="ChEBI" id="CHEBI:16845"/>
        <dbReference type="ChEBI" id="CHEBI:57540"/>
        <dbReference type="ChEBI" id="CHEBI:57945"/>
        <dbReference type="ChEBI" id="CHEBI:67139"/>
        <dbReference type="EC" id="1.17.1.8"/>
    </reaction>
</comment>
<dbReference type="HAMAP" id="MF_00102">
    <property type="entry name" value="DapB"/>
    <property type="match status" value="1"/>
</dbReference>
<dbReference type="SUPFAM" id="SSF55347">
    <property type="entry name" value="Glyceraldehyde-3-phosphate dehydrogenase-like, C-terminal domain"/>
    <property type="match status" value="1"/>
</dbReference>
<keyword evidence="7" id="KW-0520">NAD</keyword>
<dbReference type="FunFam" id="3.30.360.10:FF:000009">
    <property type="entry name" value="4-hydroxy-tetrahydrodipicolinate reductase"/>
    <property type="match status" value="1"/>
</dbReference>
<evidence type="ECO:0000256" key="12">
    <source>
        <dbReference type="ARBA" id="ARBA00049396"/>
    </source>
</evidence>
<dbReference type="InterPro" id="IPR023940">
    <property type="entry name" value="DHDPR_bac"/>
</dbReference>
<dbReference type="GO" id="GO:0005829">
    <property type="term" value="C:cytosol"/>
    <property type="evidence" value="ECO:0007669"/>
    <property type="project" value="TreeGrafter"/>
</dbReference>
<dbReference type="InterPro" id="IPR022663">
    <property type="entry name" value="DapB_C"/>
</dbReference>
<dbReference type="SUPFAM" id="SSF51735">
    <property type="entry name" value="NAD(P)-binding Rossmann-fold domains"/>
    <property type="match status" value="1"/>
</dbReference>
<organism evidence="15 16">
    <name type="scientific">Geodia barretti</name>
    <name type="common">Barrett's horny sponge</name>
    <dbReference type="NCBI Taxonomy" id="519541"/>
    <lineage>
        <taxon>Eukaryota</taxon>
        <taxon>Metazoa</taxon>
        <taxon>Porifera</taxon>
        <taxon>Demospongiae</taxon>
        <taxon>Heteroscleromorpha</taxon>
        <taxon>Tetractinellida</taxon>
        <taxon>Astrophorina</taxon>
        <taxon>Geodiidae</taxon>
        <taxon>Geodia</taxon>
    </lineage>
</organism>
<evidence type="ECO:0000259" key="14">
    <source>
        <dbReference type="Pfam" id="PF05173"/>
    </source>
</evidence>
<dbReference type="InterPro" id="IPR000846">
    <property type="entry name" value="DapB_N"/>
</dbReference>
<evidence type="ECO:0000256" key="10">
    <source>
        <dbReference type="ARBA" id="ARBA00038983"/>
    </source>
</evidence>
<proteinExistence type="inferred from homology"/>
<dbReference type="GO" id="GO:0009089">
    <property type="term" value="P:lysine biosynthetic process via diaminopimelate"/>
    <property type="evidence" value="ECO:0007669"/>
    <property type="project" value="InterPro"/>
</dbReference>
<dbReference type="Pfam" id="PF01113">
    <property type="entry name" value="DapB_N"/>
    <property type="match status" value="1"/>
</dbReference>
<evidence type="ECO:0000259" key="13">
    <source>
        <dbReference type="Pfam" id="PF01113"/>
    </source>
</evidence>
<gene>
    <name evidence="15" type="ORF">GBAR_LOCUS27241</name>
</gene>
<evidence type="ECO:0000256" key="1">
    <source>
        <dbReference type="ARBA" id="ARBA00006642"/>
    </source>
</evidence>
<dbReference type="GO" id="GO:0008839">
    <property type="term" value="F:4-hydroxy-tetrahydrodipicolinate reductase"/>
    <property type="evidence" value="ECO:0007669"/>
    <property type="project" value="UniProtKB-EC"/>
</dbReference>
<evidence type="ECO:0000256" key="2">
    <source>
        <dbReference type="ARBA" id="ARBA00022490"/>
    </source>
</evidence>
<evidence type="ECO:0000313" key="16">
    <source>
        <dbReference type="Proteomes" id="UP001174909"/>
    </source>
</evidence>
<feature type="domain" description="Dihydrodipicolinate reductase C-terminal" evidence="14">
    <location>
        <begin position="127"/>
        <end position="259"/>
    </location>
</feature>
<keyword evidence="2" id="KW-0963">Cytoplasm</keyword>
<dbReference type="PANTHER" id="PTHR20836">
    <property type="entry name" value="DIHYDRODIPICOLINATE REDUCTASE"/>
    <property type="match status" value="1"/>
</dbReference>
<evidence type="ECO:0000256" key="6">
    <source>
        <dbReference type="ARBA" id="ARBA00023002"/>
    </source>
</evidence>
<dbReference type="InterPro" id="IPR036291">
    <property type="entry name" value="NAD(P)-bd_dom_sf"/>
</dbReference>
<dbReference type="Gene3D" id="3.40.50.720">
    <property type="entry name" value="NAD(P)-binding Rossmann-like Domain"/>
    <property type="match status" value="1"/>
</dbReference>
<reference evidence="15" key="1">
    <citation type="submission" date="2023-03" db="EMBL/GenBank/DDBJ databases">
        <authorList>
            <person name="Steffen K."/>
            <person name="Cardenas P."/>
        </authorList>
    </citation>
    <scope>NUCLEOTIDE SEQUENCE</scope>
</reference>
<dbReference type="Proteomes" id="UP001174909">
    <property type="component" value="Unassembled WGS sequence"/>
</dbReference>
<evidence type="ECO:0000256" key="4">
    <source>
        <dbReference type="ARBA" id="ARBA00022857"/>
    </source>
</evidence>
<dbReference type="EMBL" id="CASHTH010003796">
    <property type="protein sequence ID" value="CAI8049476.1"/>
    <property type="molecule type" value="Genomic_DNA"/>
</dbReference>
<comment type="caution">
    <text evidence="15">The sequence shown here is derived from an EMBL/GenBank/DDBJ whole genome shotgun (WGS) entry which is preliminary data.</text>
</comment>
<evidence type="ECO:0000256" key="8">
    <source>
        <dbReference type="ARBA" id="ARBA00023154"/>
    </source>
</evidence>